<dbReference type="InterPro" id="IPR011761">
    <property type="entry name" value="ATP-grasp"/>
</dbReference>
<reference evidence="9" key="1">
    <citation type="submission" date="2018-06" db="EMBL/GenBank/DDBJ databases">
        <authorList>
            <person name="Zhirakovskaya E."/>
        </authorList>
    </citation>
    <scope>NUCLEOTIDE SEQUENCE</scope>
</reference>
<dbReference type="InterPro" id="IPR005481">
    <property type="entry name" value="BC-like_N"/>
</dbReference>
<dbReference type="Gene3D" id="2.40.50.100">
    <property type="match status" value="1"/>
</dbReference>
<dbReference type="SUPFAM" id="SSF51246">
    <property type="entry name" value="Rudiment single hybrid motif"/>
    <property type="match status" value="1"/>
</dbReference>
<dbReference type="InterPro" id="IPR000089">
    <property type="entry name" value="Biotin_lipoyl"/>
</dbReference>
<dbReference type="InterPro" id="IPR050856">
    <property type="entry name" value="Biotin_carboxylase_complex"/>
</dbReference>
<dbReference type="InterPro" id="IPR016185">
    <property type="entry name" value="PreATP-grasp_dom_sf"/>
</dbReference>
<dbReference type="Pfam" id="PF02785">
    <property type="entry name" value="Biotin_carb_C"/>
    <property type="match status" value="1"/>
</dbReference>
<dbReference type="GO" id="GO:0005524">
    <property type="term" value="F:ATP binding"/>
    <property type="evidence" value="ECO:0007669"/>
    <property type="project" value="UniProtKB-KW"/>
</dbReference>
<feature type="domain" description="ATP-grasp" evidence="7">
    <location>
        <begin position="112"/>
        <end position="306"/>
    </location>
</feature>
<comment type="cofactor">
    <cofactor evidence="1">
        <name>biotin</name>
        <dbReference type="ChEBI" id="CHEBI:57586"/>
    </cofactor>
</comment>
<evidence type="ECO:0000313" key="9">
    <source>
        <dbReference type="EMBL" id="VAX22416.1"/>
    </source>
</evidence>
<dbReference type="PANTHER" id="PTHR18866">
    <property type="entry name" value="CARBOXYLASE:PYRUVATE/ACETYL-COA/PROPIONYL-COA CARBOXYLASE"/>
    <property type="match status" value="1"/>
</dbReference>
<name>A0A3B1BVR5_9ZZZZ</name>
<dbReference type="PROSITE" id="PS00867">
    <property type="entry name" value="CPSASE_2"/>
    <property type="match status" value="1"/>
</dbReference>
<dbReference type="Pfam" id="PF00364">
    <property type="entry name" value="Biotin_lipoyl"/>
    <property type="match status" value="1"/>
</dbReference>
<dbReference type="EC" id="6.3.4.14" evidence="9"/>
<evidence type="ECO:0000259" key="7">
    <source>
        <dbReference type="PROSITE" id="PS50975"/>
    </source>
</evidence>
<feature type="non-terminal residue" evidence="9">
    <location>
        <position position="1"/>
    </location>
</feature>
<dbReference type="InterPro" id="IPR011764">
    <property type="entry name" value="Biotin_carboxylation_dom"/>
</dbReference>
<dbReference type="SUPFAM" id="SSF56059">
    <property type="entry name" value="Glutathione synthetase ATP-binding domain-like"/>
    <property type="match status" value="1"/>
</dbReference>
<evidence type="ECO:0000259" key="6">
    <source>
        <dbReference type="PROSITE" id="PS50968"/>
    </source>
</evidence>
<keyword evidence="4" id="KW-0067">ATP-binding</keyword>
<sequence>NRGEIAIRIMKAARSLNIKSVAIYSDDDSNSAHINIADENHSLGKGSLEETYLNIDSIINIAKLSNCEAIHPGYGFLAESYEFAKKCEENNIIFIGPSADIIKKMGDKIIARDFVKSVGVSIISGIEGDVTDILGKSSDLKFPLLVKAASGGGGKGMRVVDKKTELEPALIACSREAKNYFGNGTVFVEKYLTNPRHIEVQILGDEHSNVIHLFERECSIQRRYQKIIEESPAVILSEKTRINICNDAIKIARAANYESAGTIEFLLDENEEYYFLEMNTRVQVEHPVTETVTGVDIVAEQIKIADGQTLSYTQADIKQTGHAIECRIYAEDPENNFAPSPGKICFYHEPQNEFIRIDSSLVGANEIKSSFDPMISKVITKGENRQEAIANMLSALDDYHIHGIKTNIKFLKAILADKSFQQNEISTMYCEKMFIPKYHVTAKVENSETLIIAGVLYSLHENTNPNNIWEEIGYWRACSRISVQLNDSEYQIALVKKKADSFAITISEKVYEVEVTKSGQNIIEYVCDGSHFEFIISKNEDDQYFISNKGEVITFKRNDILKKNYKVQSDFSTGNNTVLKSTMPGKVIKILVTEGQKVNKDDELIIVESMKMENSYYAKEDTTIEKINVKVNDNVTADSELIIYGK</sequence>
<dbReference type="GO" id="GO:0046872">
    <property type="term" value="F:metal ion binding"/>
    <property type="evidence" value="ECO:0007669"/>
    <property type="project" value="InterPro"/>
</dbReference>
<evidence type="ECO:0000256" key="3">
    <source>
        <dbReference type="ARBA" id="ARBA00022741"/>
    </source>
</evidence>
<evidence type="ECO:0000256" key="2">
    <source>
        <dbReference type="ARBA" id="ARBA00022598"/>
    </source>
</evidence>
<dbReference type="SUPFAM" id="SSF52440">
    <property type="entry name" value="PreATP-grasp domain"/>
    <property type="match status" value="1"/>
</dbReference>
<keyword evidence="5" id="KW-0092">Biotin</keyword>
<evidence type="ECO:0000259" key="8">
    <source>
        <dbReference type="PROSITE" id="PS50979"/>
    </source>
</evidence>
<dbReference type="SUPFAM" id="SSF51230">
    <property type="entry name" value="Single hybrid motif"/>
    <property type="match status" value="1"/>
</dbReference>
<evidence type="ECO:0000256" key="5">
    <source>
        <dbReference type="ARBA" id="ARBA00023267"/>
    </source>
</evidence>
<dbReference type="AlphaFoldDB" id="A0A3B1BVR5"/>
<keyword evidence="2 9" id="KW-0436">Ligase</keyword>
<dbReference type="InterPro" id="IPR011053">
    <property type="entry name" value="Single_hybrid_motif"/>
</dbReference>
<dbReference type="Pfam" id="PF00289">
    <property type="entry name" value="Biotin_carb_N"/>
    <property type="match status" value="1"/>
</dbReference>
<dbReference type="GO" id="GO:0004075">
    <property type="term" value="F:biotin carboxylase activity"/>
    <property type="evidence" value="ECO:0007669"/>
    <property type="project" value="UniProtKB-EC"/>
</dbReference>
<feature type="domain" description="Biotin carboxylation" evidence="8">
    <location>
        <begin position="1"/>
        <end position="435"/>
    </location>
</feature>
<dbReference type="Gene3D" id="3.30.470.20">
    <property type="entry name" value="ATP-grasp fold, B domain"/>
    <property type="match status" value="1"/>
</dbReference>
<dbReference type="SMART" id="SM00878">
    <property type="entry name" value="Biotin_carb_C"/>
    <property type="match status" value="1"/>
</dbReference>
<dbReference type="EMBL" id="UOGD01000226">
    <property type="protein sequence ID" value="VAX22416.1"/>
    <property type="molecule type" value="Genomic_DNA"/>
</dbReference>
<protein>
    <submittedName>
        <fullName evidence="9">Biotin carboxylase of acetyl-CoA carboxylase</fullName>
        <ecNumber evidence="9">6.3.4.14</ecNumber>
    </submittedName>
</protein>
<dbReference type="CDD" id="cd06850">
    <property type="entry name" value="biotinyl_domain"/>
    <property type="match status" value="1"/>
</dbReference>
<feature type="domain" description="Lipoyl-binding" evidence="6">
    <location>
        <begin position="567"/>
        <end position="646"/>
    </location>
</feature>
<keyword evidence="3" id="KW-0547">Nucleotide-binding</keyword>
<dbReference type="InterPro" id="IPR005482">
    <property type="entry name" value="Biotin_COase_C"/>
</dbReference>
<dbReference type="PROSITE" id="PS50979">
    <property type="entry name" value="BC"/>
    <property type="match status" value="1"/>
</dbReference>
<dbReference type="InterPro" id="IPR011054">
    <property type="entry name" value="Rudment_hybrid_motif"/>
</dbReference>
<dbReference type="Pfam" id="PF02786">
    <property type="entry name" value="CPSase_L_D2"/>
    <property type="match status" value="1"/>
</dbReference>
<dbReference type="InterPro" id="IPR005479">
    <property type="entry name" value="CPAse_ATP-bd"/>
</dbReference>
<gene>
    <name evidence="9" type="ORF">MNBD_IGNAVI01-2527</name>
</gene>
<evidence type="ECO:0000256" key="4">
    <source>
        <dbReference type="ARBA" id="ARBA00022840"/>
    </source>
</evidence>
<organism evidence="9">
    <name type="scientific">hydrothermal vent metagenome</name>
    <dbReference type="NCBI Taxonomy" id="652676"/>
    <lineage>
        <taxon>unclassified sequences</taxon>
        <taxon>metagenomes</taxon>
        <taxon>ecological metagenomes</taxon>
    </lineage>
</organism>
<dbReference type="PROSITE" id="PS50975">
    <property type="entry name" value="ATP_GRASP"/>
    <property type="match status" value="1"/>
</dbReference>
<accession>A0A3B1BVR5</accession>
<dbReference type="PANTHER" id="PTHR18866:SF33">
    <property type="entry name" value="METHYLCROTONOYL-COA CARBOXYLASE SUBUNIT ALPHA, MITOCHONDRIAL-RELATED"/>
    <property type="match status" value="1"/>
</dbReference>
<proteinExistence type="predicted"/>
<evidence type="ECO:0000256" key="1">
    <source>
        <dbReference type="ARBA" id="ARBA00001953"/>
    </source>
</evidence>
<dbReference type="PROSITE" id="PS50968">
    <property type="entry name" value="BIOTINYL_LIPOYL"/>
    <property type="match status" value="1"/>
</dbReference>
<dbReference type="PROSITE" id="PS00866">
    <property type="entry name" value="CPSASE_1"/>
    <property type="match status" value="1"/>
</dbReference>